<feature type="transmembrane region" description="Helical" evidence="8">
    <location>
        <begin position="263"/>
        <end position="288"/>
    </location>
</feature>
<name>A0A841BEN0_9PSEU</name>
<gene>
    <name evidence="10" type="ORF">HDA45_007315</name>
</gene>
<dbReference type="PANTHER" id="PTHR42718">
    <property type="entry name" value="MAJOR FACILITATOR SUPERFAMILY MULTIDRUG TRANSPORTER MFSC"/>
    <property type="match status" value="1"/>
</dbReference>
<sequence length="519" mass="53028">MSSKARDIATIMVACLAQLMVAIDMTVLHLAVPALTTQLGASAEELLWIADVYGFAMGGLLVTMGNLGDRFGRRRVLLIGVAAFALGSLVAAYAPSAETLIAARALLGVAGAAVLPSTTSLLRAVFTTQRARTAAVGVTAGVSAAGFAIGPIVGGVLLEHFWWGSVFLVNIPVALLILGAARVVPESRSSGRLRLDLPSVLLSIIGLVAVVYALKGAFYVGVWYPEVLGAFAVGGASLWWFARRQRRLEQPLIDLELFRRRGFSASVGSNLVSVFTMSAFALISSQYFQLVLGWSPLRSGLAFVPGAIAALVAGGVLAAKAVRRFGRAPTVSGGLALASVGFGLFGAVNTDSTYVLVLAAQVAFGAGAGLTLTATGDTILGTVPRDRAGAASAISATAYELGGSLGIAVVGSVLSAVYHAELTLPAGVPPDLAAQVRESFSATAAVATGLPEPVATAVRTAAEESFVGGIRTSMLGSAAVMVVLAVVALRSLRGVPKVIETDVPPPQPDPVSEAPGTRI</sequence>
<feature type="transmembrane region" description="Helical" evidence="8">
    <location>
        <begin position="76"/>
        <end position="95"/>
    </location>
</feature>
<keyword evidence="3" id="KW-1003">Cell membrane</keyword>
<protein>
    <submittedName>
        <fullName evidence="10">DHA2 family multidrug resistance protein-like MFS transporter</fullName>
    </submittedName>
</protein>
<feature type="transmembrane region" description="Helical" evidence="8">
    <location>
        <begin position="470"/>
        <end position="489"/>
    </location>
</feature>
<feature type="region of interest" description="Disordered" evidence="7">
    <location>
        <begin position="500"/>
        <end position="519"/>
    </location>
</feature>
<dbReference type="RefSeq" id="WP_184903186.1">
    <property type="nucleotide sequence ID" value="NZ_JACHMX010000001.1"/>
</dbReference>
<evidence type="ECO:0000256" key="7">
    <source>
        <dbReference type="SAM" id="MobiDB-lite"/>
    </source>
</evidence>
<evidence type="ECO:0000256" key="3">
    <source>
        <dbReference type="ARBA" id="ARBA00022475"/>
    </source>
</evidence>
<feature type="transmembrane region" description="Helical" evidence="8">
    <location>
        <begin position="134"/>
        <end position="154"/>
    </location>
</feature>
<dbReference type="AlphaFoldDB" id="A0A841BEN0"/>
<comment type="subcellular location">
    <subcellularLocation>
        <location evidence="1">Cell membrane</location>
        <topology evidence="1">Multi-pass membrane protein</topology>
    </subcellularLocation>
</comment>
<evidence type="ECO:0000256" key="5">
    <source>
        <dbReference type="ARBA" id="ARBA00022989"/>
    </source>
</evidence>
<dbReference type="CDD" id="cd17321">
    <property type="entry name" value="MFS_MMR_MDR_like"/>
    <property type="match status" value="1"/>
</dbReference>
<dbReference type="PRINTS" id="PR01036">
    <property type="entry name" value="TCRTETB"/>
</dbReference>
<keyword evidence="5 8" id="KW-1133">Transmembrane helix</keyword>
<dbReference type="InterPro" id="IPR020846">
    <property type="entry name" value="MFS_dom"/>
</dbReference>
<dbReference type="Gene3D" id="1.20.1720.10">
    <property type="entry name" value="Multidrug resistance protein D"/>
    <property type="match status" value="1"/>
</dbReference>
<feature type="transmembrane region" description="Helical" evidence="8">
    <location>
        <begin position="331"/>
        <end position="348"/>
    </location>
</feature>
<reference evidence="10 11" key="1">
    <citation type="submission" date="2020-08" db="EMBL/GenBank/DDBJ databases">
        <title>Sequencing the genomes of 1000 actinobacteria strains.</title>
        <authorList>
            <person name="Klenk H.-P."/>
        </authorList>
    </citation>
    <scope>NUCLEOTIDE SEQUENCE [LARGE SCALE GENOMIC DNA]</scope>
    <source>
        <strain evidence="10 11">DSM 45272</strain>
    </source>
</reference>
<evidence type="ECO:0000256" key="4">
    <source>
        <dbReference type="ARBA" id="ARBA00022692"/>
    </source>
</evidence>
<dbReference type="SUPFAM" id="SSF103473">
    <property type="entry name" value="MFS general substrate transporter"/>
    <property type="match status" value="1"/>
</dbReference>
<dbReference type="InterPro" id="IPR036259">
    <property type="entry name" value="MFS_trans_sf"/>
</dbReference>
<feature type="transmembrane region" description="Helical" evidence="8">
    <location>
        <begin position="101"/>
        <end position="122"/>
    </location>
</feature>
<dbReference type="GO" id="GO:0005886">
    <property type="term" value="C:plasma membrane"/>
    <property type="evidence" value="ECO:0007669"/>
    <property type="project" value="UniProtKB-SubCell"/>
</dbReference>
<dbReference type="InterPro" id="IPR011701">
    <property type="entry name" value="MFS"/>
</dbReference>
<feature type="transmembrane region" description="Helical" evidence="8">
    <location>
        <begin position="354"/>
        <end position="380"/>
    </location>
</feature>
<evidence type="ECO:0000259" key="9">
    <source>
        <dbReference type="PROSITE" id="PS50850"/>
    </source>
</evidence>
<evidence type="ECO:0000313" key="10">
    <source>
        <dbReference type="EMBL" id="MBB5857228.1"/>
    </source>
</evidence>
<dbReference type="EMBL" id="JACHMX010000001">
    <property type="protein sequence ID" value="MBB5857228.1"/>
    <property type="molecule type" value="Genomic_DNA"/>
</dbReference>
<dbReference type="Proteomes" id="UP000580861">
    <property type="component" value="Unassembled WGS sequence"/>
</dbReference>
<evidence type="ECO:0000256" key="2">
    <source>
        <dbReference type="ARBA" id="ARBA00022448"/>
    </source>
</evidence>
<evidence type="ECO:0000256" key="6">
    <source>
        <dbReference type="ARBA" id="ARBA00023136"/>
    </source>
</evidence>
<comment type="caution">
    <text evidence="10">The sequence shown here is derived from an EMBL/GenBank/DDBJ whole genome shotgun (WGS) entry which is preliminary data.</text>
</comment>
<evidence type="ECO:0000313" key="11">
    <source>
        <dbReference type="Proteomes" id="UP000580861"/>
    </source>
</evidence>
<dbReference type="Pfam" id="PF07690">
    <property type="entry name" value="MFS_1"/>
    <property type="match status" value="1"/>
</dbReference>
<feature type="transmembrane region" description="Helical" evidence="8">
    <location>
        <begin position="160"/>
        <end position="181"/>
    </location>
</feature>
<feature type="transmembrane region" description="Helical" evidence="8">
    <location>
        <begin position="401"/>
        <end position="420"/>
    </location>
</feature>
<keyword evidence="4 8" id="KW-0812">Transmembrane</keyword>
<feature type="transmembrane region" description="Helical" evidence="8">
    <location>
        <begin position="46"/>
        <end position="64"/>
    </location>
</feature>
<accession>A0A841BEN0</accession>
<keyword evidence="11" id="KW-1185">Reference proteome</keyword>
<dbReference type="PANTHER" id="PTHR42718:SF47">
    <property type="entry name" value="METHYL VIOLOGEN RESISTANCE PROTEIN SMVA"/>
    <property type="match status" value="1"/>
</dbReference>
<evidence type="ECO:0000256" key="1">
    <source>
        <dbReference type="ARBA" id="ARBA00004651"/>
    </source>
</evidence>
<feature type="domain" description="Major facilitator superfamily (MFS) profile" evidence="9">
    <location>
        <begin position="10"/>
        <end position="496"/>
    </location>
</feature>
<feature type="transmembrane region" description="Helical" evidence="8">
    <location>
        <begin position="193"/>
        <end position="214"/>
    </location>
</feature>
<evidence type="ECO:0000256" key="8">
    <source>
        <dbReference type="SAM" id="Phobius"/>
    </source>
</evidence>
<keyword evidence="6 8" id="KW-0472">Membrane</keyword>
<feature type="transmembrane region" description="Helical" evidence="8">
    <location>
        <begin position="220"/>
        <end position="242"/>
    </location>
</feature>
<proteinExistence type="predicted"/>
<dbReference type="PROSITE" id="PS50850">
    <property type="entry name" value="MFS"/>
    <property type="match status" value="1"/>
</dbReference>
<dbReference type="Gene3D" id="1.20.1250.20">
    <property type="entry name" value="MFS general substrate transporter like domains"/>
    <property type="match status" value="1"/>
</dbReference>
<keyword evidence="2" id="KW-0813">Transport</keyword>
<feature type="transmembrane region" description="Helical" evidence="8">
    <location>
        <begin position="300"/>
        <end position="319"/>
    </location>
</feature>
<dbReference type="GO" id="GO:0022857">
    <property type="term" value="F:transmembrane transporter activity"/>
    <property type="evidence" value="ECO:0007669"/>
    <property type="project" value="InterPro"/>
</dbReference>
<organism evidence="10 11">
    <name type="scientific">Amycolatopsis umgeniensis</name>
    <dbReference type="NCBI Taxonomy" id="336628"/>
    <lineage>
        <taxon>Bacteria</taxon>
        <taxon>Bacillati</taxon>
        <taxon>Actinomycetota</taxon>
        <taxon>Actinomycetes</taxon>
        <taxon>Pseudonocardiales</taxon>
        <taxon>Pseudonocardiaceae</taxon>
        <taxon>Amycolatopsis</taxon>
    </lineage>
</organism>